<name>A0A165FGK0_EXIGL</name>
<feature type="region of interest" description="Disordered" evidence="1">
    <location>
        <begin position="123"/>
        <end position="146"/>
    </location>
</feature>
<sequence>MQLSLIATLTFFLALVAAQENPQPSTGGMRRRALRTCEYTCPSADNNFTAIVVESPDDDNFICTYGAGNCAYHAASGVLVRDNNAGACRQGATPLVAGCEAGHKTVGNAALPRNVMRVQKRVPSRASRDMQARALKKRMESKKRVL</sequence>
<feature type="chain" id="PRO_5007857744" evidence="2">
    <location>
        <begin position="19"/>
        <end position="146"/>
    </location>
</feature>
<evidence type="ECO:0000313" key="3">
    <source>
        <dbReference type="EMBL" id="KZV88960.1"/>
    </source>
</evidence>
<keyword evidence="2" id="KW-0732">Signal</keyword>
<evidence type="ECO:0000256" key="2">
    <source>
        <dbReference type="SAM" id="SignalP"/>
    </source>
</evidence>
<organism evidence="3 4">
    <name type="scientific">Exidia glandulosa HHB12029</name>
    <dbReference type="NCBI Taxonomy" id="1314781"/>
    <lineage>
        <taxon>Eukaryota</taxon>
        <taxon>Fungi</taxon>
        <taxon>Dikarya</taxon>
        <taxon>Basidiomycota</taxon>
        <taxon>Agaricomycotina</taxon>
        <taxon>Agaricomycetes</taxon>
        <taxon>Auriculariales</taxon>
        <taxon>Exidiaceae</taxon>
        <taxon>Exidia</taxon>
    </lineage>
</organism>
<gene>
    <name evidence="3" type="ORF">EXIGLDRAFT_161408</name>
</gene>
<dbReference type="AlphaFoldDB" id="A0A165FGK0"/>
<protein>
    <submittedName>
        <fullName evidence="3">Uncharacterized protein</fullName>
    </submittedName>
</protein>
<feature type="signal peptide" evidence="2">
    <location>
        <begin position="1"/>
        <end position="18"/>
    </location>
</feature>
<proteinExistence type="predicted"/>
<feature type="compositionally biased region" description="Basic residues" evidence="1">
    <location>
        <begin position="134"/>
        <end position="146"/>
    </location>
</feature>
<keyword evidence="4" id="KW-1185">Reference proteome</keyword>
<dbReference type="Proteomes" id="UP000077266">
    <property type="component" value="Unassembled WGS sequence"/>
</dbReference>
<dbReference type="InParanoid" id="A0A165FGK0"/>
<reference evidence="3 4" key="1">
    <citation type="journal article" date="2016" name="Mol. Biol. Evol.">
        <title>Comparative Genomics of Early-Diverging Mushroom-Forming Fungi Provides Insights into the Origins of Lignocellulose Decay Capabilities.</title>
        <authorList>
            <person name="Nagy L.G."/>
            <person name="Riley R."/>
            <person name="Tritt A."/>
            <person name="Adam C."/>
            <person name="Daum C."/>
            <person name="Floudas D."/>
            <person name="Sun H."/>
            <person name="Yadav J.S."/>
            <person name="Pangilinan J."/>
            <person name="Larsson K.H."/>
            <person name="Matsuura K."/>
            <person name="Barry K."/>
            <person name="Labutti K."/>
            <person name="Kuo R."/>
            <person name="Ohm R.A."/>
            <person name="Bhattacharya S.S."/>
            <person name="Shirouzu T."/>
            <person name="Yoshinaga Y."/>
            <person name="Martin F.M."/>
            <person name="Grigoriev I.V."/>
            <person name="Hibbett D.S."/>
        </authorList>
    </citation>
    <scope>NUCLEOTIDE SEQUENCE [LARGE SCALE GENOMIC DNA]</scope>
    <source>
        <strain evidence="3 4">HHB12029</strain>
    </source>
</reference>
<dbReference type="EMBL" id="KV426085">
    <property type="protein sequence ID" value="KZV88960.1"/>
    <property type="molecule type" value="Genomic_DNA"/>
</dbReference>
<dbReference type="OrthoDB" id="10572737at2759"/>
<evidence type="ECO:0000256" key="1">
    <source>
        <dbReference type="SAM" id="MobiDB-lite"/>
    </source>
</evidence>
<accession>A0A165FGK0</accession>
<evidence type="ECO:0000313" key="4">
    <source>
        <dbReference type="Proteomes" id="UP000077266"/>
    </source>
</evidence>